<evidence type="ECO:0000313" key="3">
    <source>
        <dbReference type="Proteomes" id="UP001497392"/>
    </source>
</evidence>
<reference evidence="2 3" key="1">
    <citation type="submission" date="2024-06" db="EMBL/GenBank/DDBJ databases">
        <authorList>
            <person name="Kraege A."/>
            <person name="Thomma B."/>
        </authorList>
    </citation>
    <scope>NUCLEOTIDE SEQUENCE [LARGE SCALE GENOMIC DNA]</scope>
</reference>
<dbReference type="PANTHER" id="PTHR42673:SF4">
    <property type="entry name" value="MALEYLACETOACETATE ISOMERASE"/>
    <property type="match status" value="1"/>
</dbReference>
<organism evidence="2 3">
    <name type="scientific">Coccomyxa viridis</name>
    <dbReference type="NCBI Taxonomy" id="1274662"/>
    <lineage>
        <taxon>Eukaryota</taxon>
        <taxon>Viridiplantae</taxon>
        <taxon>Chlorophyta</taxon>
        <taxon>core chlorophytes</taxon>
        <taxon>Trebouxiophyceae</taxon>
        <taxon>Trebouxiophyceae incertae sedis</taxon>
        <taxon>Coccomyxaceae</taxon>
        <taxon>Coccomyxa</taxon>
    </lineage>
</organism>
<dbReference type="InterPro" id="IPR036282">
    <property type="entry name" value="Glutathione-S-Trfase_C_sf"/>
</dbReference>
<keyword evidence="3" id="KW-1185">Reference proteome</keyword>
<dbReference type="Gene3D" id="3.40.30.10">
    <property type="entry name" value="Glutaredoxin"/>
    <property type="match status" value="1"/>
</dbReference>
<gene>
    <name evidence="2" type="primary">g8038</name>
    <name evidence="2" type="ORF">VP750_LOCUS6906</name>
</gene>
<dbReference type="PANTHER" id="PTHR42673">
    <property type="entry name" value="MALEYLACETOACETATE ISOMERASE"/>
    <property type="match status" value="1"/>
</dbReference>
<name>A0ABP1G3U6_9CHLO</name>
<dbReference type="InterPro" id="IPR036249">
    <property type="entry name" value="Thioredoxin-like_sf"/>
</dbReference>
<evidence type="ECO:0000259" key="1">
    <source>
        <dbReference type="PROSITE" id="PS50404"/>
    </source>
</evidence>
<evidence type="ECO:0000313" key="2">
    <source>
        <dbReference type="EMBL" id="CAL5225247.1"/>
    </source>
</evidence>
<protein>
    <submittedName>
        <fullName evidence="2">G8038 protein</fullName>
    </submittedName>
</protein>
<dbReference type="SUPFAM" id="SSF52833">
    <property type="entry name" value="Thioredoxin-like"/>
    <property type="match status" value="1"/>
</dbReference>
<dbReference type="Gene3D" id="1.20.1050.10">
    <property type="match status" value="1"/>
</dbReference>
<dbReference type="Proteomes" id="UP001497392">
    <property type="component" value="Unassembled WGS sequence"/>
</dbReference>
<dbReference type="EMBL" id="CAXHTA020000012">
    <property type="protein sequence ID" value="CAL5225247.1"/>
    <property type="molecule type" value="Genomic_DNA"/>
</dbReference>
<proteinExistence type="predicted"/>
<dbReference type="InterPro" id="IPR004045">
    <property type="entry name" value="Glutathione_S-Trfase_N"/>
</dbReference>
<dbReference type="Pfam" id="PF22041">
    <property type="entry name" value="GST_C_7"/>
    <property type="match status" value="1"/>
</dbReference>
<dbReference type="SUPFAM" id="SSF47616">
    <property type="entry name" value="GST C-terminal domain-like"/>
    <property type="match status" value="1"/>
</dbReference>
<dbReference type="PROSITE" id="PS50404">
    <property type="entry name" value="GST_NTER"/>
    <property type="match status" value="1"/>
</dbReference>
<dbReference type="InterPro" id="IPR054416">
    <property type="entry name" value="GST_UstS-like_C"/>
</dbReference>
<sequence length="423" mass="47786">MEAARQMRYGLLEGKCTELGIPFLMTAHHAVDPTNKDTFFARNHLRKLMGSQQAPAACVPQEVADRSTSQAPAIELACPSMLLEIERLRESSKYVAVRALSKAIVGISHPNVDAQAVCVMHRKVAEQLWTALQPGREPRVFRRGGSTECRVPGAASLTVLLGHWSARAKQAAATQSMPPVYYDIYPIMASKPVSIYELTSDDNRYFSPFCWATRFALIHKGLKYETVPWHFQEQDKIKMSNQGLVPVIIDENQGGKCVNDSWEIAKYLEKTYPDQPSLFKGTSGEALCYFATKSAPVMPLMECIILDLYNAQLPEHKAWFKETREERFGTSLEKFCKGEDGVKAFREKLQPFRDTVQEYQFLGGTSPCYADMYLLAFFMLAYAVSPIKLLAKDDPLYSWRDRMLKAFDNPHKAHGQKGFQESL</sequence>
<comment type="caution">
    <text evidence="2">The sequence shown here is derived from an EMBL/GenBank/DDBJ whole genome shotgun (WGS) entry which is preliminary data.</text>
</comment>
<feature type="domain" description="GST N-terminal" evidence="1">
    <location>
        <begin position="197"/>
        <end position="276"/>
    </location>
</feature>
<accession>A0ABP1G3U6</accession>
<dbReference type="Pfam" id="PF13417">
    <property type="entry name" value="GST_N_3"/>
    <property type="match status" value="1"/>
</dbReference>